<keyword evidence="4" id="KW-0966">Cell projection</keyword>
<dbReference type="Pfam" id="PF13868">
    <property type="entry name" value="TPH"/>
    <property type="match status" value="1"/>
</dbReference>
<evidence type="ECO:0000256" key="5">
    <source>
        <dbReference type="ARBA" id="ARBA00033747"/>
    </source>
</evidence>
<feature type="domain" description="Trichohyalin-plectin-homology" evidence="8">
    <location>
        <begin position="159"/>
        <end position="490"/>
    </location>
</feature>
<sequence length="513" mass="62003">MMVSRHIPRTREYRGIQPSSVAIKAKMPSKRAPDYQLIKNREIEARLNDIEHQVKEQKSRDLRTDFEASAEKRLLNANIKNRVKTLCQAAEFNLECRREKLRNLFESEEACYLKEIDEKQETVLERQAKMRVRAKFLKDKREAERLAYVQEKYDQQFKAQCEELRSTLSKRHQDQVCLDRLEQLRLKDETAKEEKALEDMYAKLWEQDMLEKAAREEREAKDLHERNRGVVDVLKRQMAALEAQKEESRRLKDEEAQLLKEQKALWKMEDEVAHQEKLRKQKETRDMLDHSMAFKARKKAKDAQEELAFDLKMLEQLLEESRNEAYETIQRKKELREEDRRFREYLRQLMEEEKAREKELEKMIQLEVEAAWEKRIDQWRKERQARKLLLDDVVAGRAKQIQERLQENERRQLEAAREREELQRNIAENQRYEAEQAAKRWQSNVNYQSDLVNQMAYNSRNREDERARELDEFLKAQQAEREFQTRIKQVLDNPSVEKLHPMRRAMLNNVLCQ</sequence>
<evidence type="ECO:0000256" key="4">
    <source>
        <dbReference type="ARBA" id="ARBA00023273"/>
    </source>
</evidence>
<dbReference type="Proteomes" id="UP001497497">
    <property type="component" value="Unassembled WGS sequence"/>
</dbReference>
<keyword evidence="3" id="KW-0969">Cilium</keyword>
<evidence type="ECO:0000313" key="9">
    <source>
        <dbReference type="EMBL" id="CAL1530958.1"/>
    </source>
</evidence>
<dbReference type="InterPro" id="IPR043596">
    <property type="entry name" value="CFAP53/TCHP"/>
</dbReference>
<dbReference type="PANTHER" id="PTHR31183:SF1">
    <property type="entry name" value="CILIA- AND FLAGELLA-ASSOCIATED PROTEIN 53"/>
    <property type="match status" value="1"/>
</dbReference>
<evidence type="ECO:0000256" key="7">
    <source>
        <dbReference type="SAM" id="Coils"/>
    </source>
</evidence>
<comment type="subcellular location">
    <subcellularLocation>
        <location evidence="1">Cell projection</location>
        <location evidence="1">Cilium</location>
    </subcellularLocation>
</comment>
<proteinExistence type="inferred from homology"/>
<keyword evidence="2 7" id="KW-0175">Coiled coil</keyword>
<comment type="caution">
    <text evidence="9">The sequence shown here is derived from an EMBL/GenBank/DDBJ whole genome shotgun (WGS) entry which is preliminary data.</text>
</comment>
<reference evidence="9 10" key="1">
    <citation type="submission" date="2024-04" db="EMBL/GenBank/DDBJ databases">
        <authorList>
            <consortium name="Genoscope - CEA"/>
            <person name="William W."/>
        </authorList>
    </citation>
    <scope>NUCLEOTIDE SEQUENCE [LARGE SCALE GENOMIC DNA]</scope>
</reference>
<evidence type="ECO:0000256" key="1">
    <source>
        <dbReference type="ARBA" id="ARBA00004138"/>
    </source>
</evidence>
<evidence type="ECO:0000256" key="6">
    <source>
        <dbReference type="ARBA" id="ARBA00033773"/>
    </source>
</evidence>
<dbReference type="InterPro" id="IPR043597">
    <property type="entry name" value="TPH_dom"/>
</dbReference>
<keyword evidence="10" id="KW-1185">Reference proteome</keyword>
<dbReference type="GO" id="GO:0005929">
    <property type="term" value="C:cilium"/>
    <property type="evidence" value="ECO:0007669"/>
    <property type="project" value="UniProtKB-SubCell"/>
</dbReference>
<evidence type="ECO:0000256" key="2">
    <source>
        <dbReference type="ARBA" id="ARBA00023054"/>
    </source>
</evidence>
<evidence type="ECO:0000256" key="3">
    <source>
        <dbReference type="ARBA" id="ARBA00023069"/>
    </source>
</evidence>
<feature type="coiled-coil region" evidence="7">
    <location>
        <begin position="300"/>
        <end position="370"/>
    </location>
</feature>
<comment type="similarity">
    <text evidence="5">Belongs to the CFAP53 family.</text>
</comment>
<organism evidence="9 10">
    <name type="scientific">Lymnaea stagnalis</name>
    <name type="common">Great pond snail</name>
    <name type="synonym">Helix stagnalis</name>
    <dbReference type="NCBI Taxonomy" id="6523"/>
    <lineage>
        <taxon>Eukaryota</taxon>
        <taxon>Metazoa</taxon>
        <taxon>Spiralia</taxon>
        <taxon>Lophotrochozoa</taxon>
        <taxon>Mollusca</taxon>
        <taxon>Gastropoda</taxon>
        <taxon>Heterobranchia</taxon>
        <taxon>Euthyneura</taxon>
        <taxon>Panpulmonata</taxon>
        <taxon>Hygrophila</taxon>
        <taxon>Lymnaeoidea</taxon>
        <taxon>Lymnaeidae</taxon>
        <taxon>Lymnaea</taxon>
    </lineage>
</organism>
<feature type="coiled-coil region" evidence="7">
    <location>
        <begin position="206"/>
        <end position="271"/>
    </location>
</feature>
<dbReference type="PANTHER" id="PTHR31183">
    <property type="entry name" value="TRICHOPLEIN KERATIN FILAMENT-BINDING PROTEIN FAMILY MEMBER"/>
    <property type="match status" value="1"/>
</dbReference>
<accession>A0AAV2HB41</accession>
<dbReference type="EMBL" id="CAXITT010000078">
    <property type="protein sequence ID" value="CAL1530958.1"/>
    <property type="molecule type" value="Genomic_DNA"/>
</dbReference>
<name>A0AAV2HB41_LYMST</name>
<evidence type="ECO:0000313" key="10">
    <source>
        <dbReference type="Proteomes" id="UP001497497"/>
    </source>
</evidence>
<protein>
    <recommendedName>
        <fullName evidence="6">Cilia- and flagella-associated protein 53</fullName>
    </recommendedName>
</protein>
<evidence type="ECO:0000259" key="8">
    <source>
        <dbReference type="Pfam" id="PF13868"/>
    </source>
</evidence>
<gene>
    <name evidence="9" type="ORF">GSLYS_00005083001</name>
</gene>
<feature type="coiled-coil region" evidence="7">
    <location>
        <begin position="398"/>
        <end position="437"/>
    </location>
</feature>
<dbReference type="AlphaFoldDB" id="A0AAV2HB41"/>